<name>A0A9P5LAD9_9HYPO</name>
<dbReference type="InterPro" id="IPR008030">
    <property type="entry name" value="NmrA-like"/>
</dbReference>
<dbReference type="InterPro" id="IPR051164">
    <property type="entry name" value="NmrA-like_oxidored"/>
</dbReference>
<accession>A0A9P5LAD9</accession>
<reference evidence="4" key="1">
    <citation type="submission" date="2020-03" db="EMBL/GenBank/DDBJ databases">
        <title>Draft Genome Sequence of Cylindrodendrum hubeiense.</title>
        <authorList>
            <person name="Buettner E."/>
            <person name="Kellner H."/>
        </authorList>
    </citation>
    <scope>NUCLEOTIDE SEQUENCE</scope>
    <source>
        <strain evidence="4">IHI 201604</strain>
    </source>
</reference>
<dbReference type="AlphaFoldDB" id="A0A9P5LAD9"/>
<protein>
    <recommendedName>
        <fullName evidence="3">NmrA-like domain-containing protein</fullName>
    </recommendedName>
</protein>
<evidence type="ECO:0000313" key="5">
    <source>
        <dbReference type="Proteomes" id="UP000722485"/>
    </source>
</evidence>
<comment type="caution">
    <text evidence="4">The sequence shown here is derived from an EMBL/GenBank/DDBJ whole genome shotgun (WGS) entry which is preliminary data.</text>
</comment>
<dbReference type="EMBL" id="JAANBB010000051">
    <property type="protein sequence ID" value="KAF7553067.1"/>
    <property type="molecule type" value="Genomic_DNA"/>
</dbReference>
<proteinExistence type="inferred from homology"/>
<dbReference type="Pfam" id="PF05368">
    <property type="entry name" value="NmrA"/>
    <property type="match status" value="1"/>
</dbReference>
<feature type="domain" description="NmrA-like" evidence="3">
    <location>
        <begin position="5"/>
        <end position="241"/>
    </location>
</feature>
<keyword evidence="2" id="KW-0521">NADP</keyword>
<organism evidence="4 5">
    <name type="scientific">Cylindrodendrum hubeiense</name>
    <dbReference type="NCBI Taxonomy" id="595255"/>
    <lineage>
        <taxon>Eukaryota</taxon>
        <taxon>Fungi</taxon>
        <taxon>Dikarya</taxon>
        <taxon>Ascomycota</taxon>
        <taxon>Pezizomycotina</taxon>
        <taxon>Sordariomycetes</taxon>
        <taxon>Hypocreomycetidae</taxon>
        <taxon>Hypocreales</taxon>
        <taxon>Nectriaceae</taxon>
        <taxon>Cylindrodendrum</taxon>
    </lineage>
</organism>
<dbReference type="Proteomes" id="UP000722485">
    <property type="component" value="Unassembled WGS sequence"/>
</dbReference>
<keyword evidence="5" id="KW-1185">Reference proteome</keyword>
<dbReference type="PANTHER" id="PTHR42748">
    <property type="entry name" value="NITROGEN METABOLITE REPRESSION PROTEIN NMRA FAMILY MEMBER"/>
    <property type="match status" value="1"/>
</dbReference>
<dbReference type="InterPro" id="IPR036291">
    <property type="entry name" value="NAD(P)-bd_dom_sf"/>
</dbReference>
<dbReference type="Gene3D" id="3.40.50.720">
    <property type="entry name" value="NAD(P)-binding Rossmann-like Domain"/>
    <property type="match status" value="1"/>
</dbReference>
<gene>
    <name evidence="4" type="ORF">G7Z17_g3917</name>
</gene>
<dbReference type="PANTHER" id="PTHR42748:SF7">
    <property type="entry name" value="NMRA LIKE REDOX SENSOR 1-RELATED"/>
    <property type="match status" value="1"/>
</dbReference>
<evidence type="ECO:0000256" key="1">
    <source>
        <dbReference type="ARBA" id="ARBA00006328"/>
    </source>
</evidence>
<dbReference type="SUPFAM" id="SSF51735">
    <property type="entry name" value="NAD(P)-binding Rossmann-fold domains"/>
    <property type="match status" value="1"/>
</dbReference>
<evidence type="ECO:0000313" key="4">
    <source>
        <dbReference type="EMBL" id="KAF7553067.1"/>
    </source>
</evidence>
<evidence type="ECO:0000259" key="3">
    <source>
        <dbReference type="Pfam" id="PF05368"/>
    </source>
</evidence>
<comment type="similarity">
    <text evidence="1">Belongs to the NmrA-type oxidoreductase family.</text>
</comment>
<evidence type="ECO:0000256" key="2">
    <source>
        <dbReference type="ARBA" id="ARBA00022857"/>
    </source>
</evidence>
<sequence>MATYLVTQATGQQSQSVITHLLASGAKVHAVVRDPQKIPPILESPGVTIFKGESVNFEQIFEAAQGCQGVFLNTFPIPGLEAQQAKTVVEASKKAGVDTIVASTTLYTGTRSMWDDAVTEELGLRGYFLSKSEVEDAVRGAGFTAYTILRPAFIHFDFMLPSSSGNFPKLATHGELDHAYTDEARMLYTDANDIGGYATAAFQNPAKFAGQEIELGNENLTIKEVRDIVARVSDRNVQEKKRSPAEIEEAKTTLFGQRFHLWANVKDLSTVSKAAKEVQANFGMPFTSLEAALQRDRVRLLECLPV</sequence>
<dbReference type="OrthoDB" id="3358371at2759"/>